<dbReference type="SUPFAM" id="SSF53795">
    <property type="entry name" value="PEP carboxykinase-like"/>
    <property type="match status" value="1"/>
</dbReference>
<feature type="compositionally biased region" description="Basic and acidic residues" evidence="10">
    <location>
        <begin position="618"/>
        <end position="677"/>
    </location>
</feature>
<dbReference type="GO" id="GO:0004612">
    <property type="term" value="F:phosphoenolpyruvate carboxykinase (ATP) activity"/>
    <property type="evidence" value="ECO:0007669"/>
    <property type="project" value="UniProtKB-EC"/>
</dbReference>
<keyword evidence="6" id="KW-0210">Decarboxylase</keyword>
<name>A0A812ML10_9DINO</name>
<dbReference type="EMBL" id="CAJNDS010001569">
    <property type="protein sequence ID" value="CAE7265761.1"/>
    <property type="molecule type" value="Genomic_DNA"/>
</dbReference>
<accession>A0A812ML10</accession>
<comment type="caution">
    <text evidence="14">The sequence shown here is derived from an EMBL/GenBank/DDBJ whole genome shotgun (WGS) entry which is preliminary data.</text>
</comment>
<reference evidence="14" key="1">
    <citation type="submission" date="2021-02" db="EMBL/GenBank/DDBJ databases">
        <authorList>
            <person name="Dougan E. K."/>
            <person name="Rhodes N."/>
            <person name="Thang M."/>
            <person name="Chan C."/>
        </authorList>
    </citation>
    <scope>NUCLEOTIDE SEQUENCE</scope>
</reference>
<dbReference type="PANTHER" id="PTHR30031">
    <property type="entry name" value="PHOSPHOENOLPYRUVATE CARBOXYKINASE ATP"/>
    <property type="match status" value="1"/>
</dbReference>
<dbReference type="Gene3D" id="3.40.50.150">
    <property type="entry name" value="Vaccinia Virus protein VP39"/>
    <property type="match status" value="1"/>
</dbReference>
<sequence>MGRALELAVFIELTVLGPVCGRLSIEGDHLVLSSPIAKLRDGERPVLDIPVRAKVLIDVGTHRDSTFLLRLQNDPAAWVIGFEADYLHYAHHVVKHSHPRMIMVNAAVGDSSRGWSTFYRWAYMGKDWRFNSGDATQLGSLLRAADWGKLEAHEEMQVAVVPLRDILILVPDRVQILKVDAQGADLEVVKSAGDQIERIDRIVIELPYEAHTTTYSDQHDADDAEGYLESIGFHKERCWSVSHLEQDCAFARPHVWMNLPSEFDCFPRNRSDFLFEAFRDNIDHVCRTRRYGCANSTPSLEGKRLWISIFCCSRLMPDHVCFDRRPSYSYETCCLPHYLKSIGYPKPGALEVLLLVQSWITTSFKGASAMEVLQKDYQDTIIELTGKKKEIVDPFRLEYEKLYKALMRSHEAEKRLTKKIRDLNTEISTSAQNVQTALSTAAEDQKQMASLRQEIQAKQQQIEETNRKEEQAKETISKRKNEIEDLISRIEQGVGMSEEQEFQLNQLAGQKEQLDKDKELLRQNTDMLQRITQGRLDEVQHLEKSLSEAEGQILVMKEKIAEKRGEVEVAKRQKDELEQKMKDLREENDQKQEELAAARRNIATEQAELRKIQQAVADTEKEEERLERRVHQRMDEKRKLEEKLEQEQHKNQKFAQESEDKERLLKGRRDELQRTRKEKEKVIKAYEVLKKKDKVTEEERQSSEGKRNELKSEVKNHQEKAEVLKRDADVDRKKIEDLLRERDILNKNVVKADERTKKQIDLVKRQETQSMNMQKDITRWKQDAQDFQKRIMELEKQREKYGIELSQANAKYFACKEELKNPSGNMACPKNLEQSIATSVRQHLSVGKDTATSKELQNAFELSEEFSRTKFDILDQASDLGLEVKDIYYNASPAVLYEQALRHEEGSFITASGALSVTSGKKTGRSPKDKRIVEEPDSVRDIWWGKVNIKLEEAVFGINRERAVDYLNTQKRLYVVDGFAGWDEEYRIPIRVITSRAYHALFMQNMLVSPSKSELYQFEANAFPRPFVIFNAGCFPCNRHTAGMTSTTSVSLSLCRGEMVILGTQYAGEMKKGVFTVMMYHMPLRPERHLSPAERALPLHSSCNVGREGDVSLFFGLSGTGKTTLSADPARNLIGDDEHVWTSKGVFNIEGGCYAKCINLSREKEPEIYAAIRFGSVLENVVFDEWSRKVDYDNVSLTENTRCAYPLHYIPNALIPAKIDTHPSNVILLTCDAFGVLPPISKLTKEQVMYHFISGYTAKVAGTEIGVTEPQATFSACFGGPFLAMHPYHYAEMLAAKLEKHGGHAWLLNTGWVGGAYGVGERCPLKYTRQLVDAVHDGTLAALDDEEWEPMPIFGLRMPRKAVQGVPREILCPEDAWRSRGQSSAEFWAAASKLALLFQKNFEEYAPQCLAAVVQAGPQATEVAGGYP</sequence>
<dbReference type="PANTHER" id="PTHR30031:SF0">
    <property type="entry name" value="PHOSPHOENOLPYRUVATE CARBOXYKINASE (ATP)"/>
    <property type="match status" value="1"/>
</dbReference>
<feature type="chain" id="PRO_5033020043" description="phosphoenolpyruvate carboxykinase (ATP)" evidence="11">
    <location>
        <begin position="22"/>
        <end position="1428"/>
    </location>
</feature>
<comment type="catalytic activity">
    <reaction evidence="9">
        <text>oxaloacetate + ATP = phosphoenolpyruvate + ADP + CO2</text>
        <dbReference type="Rhea" id="RHEA:18617"/>
        <dbReference type="ChEBI" id="CHEBI:16452"/>
        <dbReference type="ChEBI" id="CHEBI:16526"/>
        <dbReference type="ChEBI" id="CHEBI:30616"/>
        <dbReference type="ChEBI" id="CHEBI:58702"/>
        <dbReference type="ChEBI" id="CHEBI:456216"/>
        <dbReference type="EC" id="4.1.1.49"/>
    </reaction>
</comment>
<dbReference type="HAMAP" id="MF_00453">
    <property type="entry name" value="PEPCK_ATP"/>
    <property type="match status" value="1"/>
</dbReference>
<feature type="compositionally biased region" description="Basic and acidic residues" evidence="10">
    <location>
        <begin position="580"/>
        <end position="597"/>
    </location>
</feature>
<feature type="region of interest" description="Disordered" evidence="10">
    <location>
        <begin position="693"/>
        <end position="718"/>
    </location>
</feature>
<evidence type="ECO:0000256" key="4">
    <source>
        <dbReference type="ARBA" id="ARBA00022432"/>
    </source>
</evidence>
<evidence type="ECO:0000259" key="12">
    <source>
        <dbReference type="Pfam" id="PF05050"/>
    </source>
</evidence>
<dbReference type="GO" id="GO:0006094">
    <property type="term" value="P:gluconeogenesis"/>
    <property type="evidence" value="ECO:0007669"/>
    <property type="project" value="UniProtKB-UniPathway"/>
</dbReference>
<feature type="region of interest" description="Disordered" evidence="10">
    <location>
        <begin position="580"/>
        <end position="599"/>
    </location>
</feature>
<gene>
    <name evidence="14" type="primary">acuF</name>
    <name evidence="14" type="ORF">SNAT2548_LOCUS14042</name>
</gene>
<dbReference type="Gene3D" id="3.90.228.20">
    <property type="match status" value="1"/>
</dbReference>
<dbReference type="SUPFAM" id="SSF68923">
    <property type="entry name" value="PEP carboxykinase N-terminal domain"/>
    <property type="match status" value="1"/>
</dbReference>
<evidence type="ECO:0000256" key="1">
    <source>
        <dbReference type="ARBA" id="ARBA00004742"/>
    </source>
</evidence>
<keyword evidence="4" id="KW-0312">Gluconeogenesis</keyword>
<evidence type="ECO:0000256" key="10">
    <source>
        <dbReference type="SAM" id="MobiDB-lite"/>
    </source>
</evidence>
<evidence type="ECO:0000313" key="15">
    <source>
        <dbReference type="Proteomes" id="UP000604046"/>
    </source>
</evidence>
<dbReference type="EC" id="4.1.1.49" evidence="3"/>
<comment type="pathway">
    <text evidence="1">Carbohydrate biosynthesis; gluconeogenesis.</text>
</comment>
<feature type="region of interest" description="Disordered" evidence="10">
    <location>
        <begin position="608"/>
        <end position="677"/>
    </location>
</feature>
<dbReference type="NCBIfam" id="TIGR01444">
    <property type="entry name" value="fkbM_fam"/>
    <property type="match status" value="1"/>
</dbReference>
<dbReference type="InterPro" id="IPR006342">
    <property type="entry name" value="FkbM_mtfrase"/>
</dbReference>
<dbReference type="InterPro" id="IPR049270">
    <property type="entry name" value="CFAP58_CC"/>
</dbReference>
<feature type="domain" description="Cilia- and flagella-associated protein 58 central coiled coil" evidence="13">
    <location>
        <begin position="723"/>
        <end position="820"/>
    </location>
</feature>
<dbReference type="InterPro" id="IPR001272">
    <property type="entry name" value="PEP_carboxykinase_ATP"/>
</dbReference>
<evidence type="ECO:0000256" key="11">
    <source>
        <dbReference type="SAM" id="SignalP"/>
    </source>
</evidence>
<dbReference type="Pfam" id="PF01293">
    <property type="entry name" value="PEPCK_ATP"/>
    <property type="match status" value="1"/>
</dbReference>
<evidence type="ECO:0000256" key="9">
    <source>
        <dbReference type="ARBA" id="ARBA00047371"/>
    </source>
</evidence>
<dbReference type="Proteomes" id="UP000604046">
    <property type="component" value="Unassembled WGS sequence"/>
</dbReference>
<dbReference type="CDD" id="cd00484">
    <property type="entry name" value="PEPCK_ATP"/>
    <property type="match status" value="1"/>
</dbReference>
<feature type="domain" description="Methyltransferase FkbM" evidence="12">
    <location>
        <begin position="58"/>
        <end position="233"/>
    </location>
</feature>
<keyword evidence="15" id="KW-1185">Reference proteome</keyword>
<keyword evidence="7" id="KW-0067">ATP-binding</keyword>
<dbReference type="OrthoDB" id="184182at2759"/>
<evidence type="ECO:0000256" key="5">
    <source>
        <dbReference type="ARBA" id="ARBA00022741"/>
    </source>
</evidence>
<proteinExistence type="inferred from homology"/>
<evidence type="ECO:0000256" key="3">
    <source>
        <dbReference type="ARBA" id="ARBA00012363"/>
    </source>
</evidence>
<dbReference type="GO" id="GO:0005524">
    <property type="term" value="F:ATP binding"/>
    <property type="evidence" value="ECO:0007669"/>
    <property type="project" value="UniProtKB-KW"/>
</dbReference>
<dbReference type="NCBIfam" id="TIGR00224">
    <property type="entry name" value="pckA"/>
    <property type="match status" value="1"/>
</dbReference>
<keyword evidence="8" id="KW-0456">Lyase</keyword>
<dbReference type="FunFam" id="2.170.8.10:FF:000001">
    <property type="entry name" value="Phosphoenolpyruvate carboxykinase (ATP)"/>
    <property type="match status" value="1"/>
</dbReference>
<evidence type="ECO:0000259" key="13">
    <source>
        <dbReference type="Pfam" id="PF21771"/>
    </source>
</evidence>
<organism evidence="14 15">
    <name type="scientific">Symbiodinium natans</name>
    <dbReference type="NCBI Taxonomy" id="878477"/>
    <lineage>
        <taxon>Eukaryota</taxon>
        <taxon>Sar</taxon>
        <taxon>Alveolata</taxon>
        <taxon>Dinophyceae</taxon>
        <taxon>Suessiales</taxon>
        <taxon>Symbiodiniaceae</taxon>
        <taxon>Symbiodinium</taxon>
    </lineage>
</organism>
<dbReference type="SUPFAM" id="SSF53335">
    <property type="entry name" value="S-adenosyl-L-methionine-dependent methyltransferases"/>
    <property type="match status" value="1"/>
</dbReference>
<protein>
    <recommendedName>
        <fullName evidence="3">phosphoenolpyruvate carboxykinase (ATP)</fullName>
        <ecNumber evidence="3">4.1.1.49</ecNumber>
    </recommendedName>
</protein>
<evidence type="ECO:0000313" key="14">
    <source>
        <dbReference type="EMBL" id="CAE7265761.1"/>
    </source>
</evidence>
<comment type="similarity">
    <text evidence="2">Belongs to the phosphoenolpyruvate carboxykinase (ATP) family.</text>
</comment>
<feature type="signal peptide" evidence="11">
    <location>
        <begin position="1"/>
        <end position="21"/>
    </location>
</feature>
<dbReference type="InterPro" id="IPR029063">
    <property type="entry name" value="SAM-dependent_MTases_sf"/>
</dbReference>
<dbReference type="Pfam" id="PF21771">
    <property type="entry name" value="CFAP58_CC"/>
    <property type="match status" value="1"/>
</dbReference>
<dbReference type="GO" id="GO:0005829">
    <property type="term" value="C:cytosol"/>
    <property type="evidence" value="ECO:0007669"/>
    <property type="project" value="TreeGrafter"/>
</dbReference>
<dbReference type="NCBIfam" id="NF006820">
    <property type="entry name" value="PRK09344.1-2"/>
    <property type="match status" value="1"/>
</dbReference>
<dbReference type="Gene3D" id="3.40.449.10">
    <property type="entry name" value="Phosphoenolpyruvate Carboxykinase, domain 1"/>
    <property type="match status" value="1"/>
</dbReference>
<dbReference type="InterPro" id="IPR008210">
    <property type="entry name" value="PEP_carboxykinase_N"/>
</dbReference>
<keyword evidence="11" id="KW-0732">Signal</keyword>
<evidence type="ECO:0000256" key="6">
    <source>
        <dbReference type="ARBA" id="ARBA00022793"/>
    </source>
</evidence>
<evidence type="ECO:0000256" key="7">
    <source>
        <dbReference type="ARBA" id="ARBA00022840"/>
    </source>
</evidence>
<dbReference type="UniPathway" id="UPA00138"/>
<dbReference type="Gene3D" id="2.170.8.10">
    <property type="entry name" value="Phosphoenolpyruvate Carboxykinase, domain 2"/>
    <property type="match status" value="1"/>
</dbReference>
<dbReference type="InterPro" id="IPR013035">
    <property type="entry name" value="PEP_carboxykinase_C"/>
</dbReference>
<keyword evidence="5" id="KW-0547">Nucleotide-binding</keyword>
<dbReference type="Pfam" id="PF05050">
    <property type="entry name" value="Methyltransf_21"/>
    <property type="match status" value="1"/>
</dbReference>
<evidence type="ECO:0000256" key="2">
    <source>
        <dbReference type="ARBA" id="ARBA00006052"/>
    </source>
</evidence>
<dbReference type="NCBIfam" id="NF006821">
    <property type="entry name" value="PRK09344.1-3"/>
    <property type="match status" value="1"/>
</dbReference>
<evidence type="ECO:0000256" key="8">
    <source>
        <dbReference type="ARBA" id="ARBA00023239"/>
    </source>
</evidence>